<dbReference type="EMBL" id="JAQQWE010000001">
    <property type="protein sequence ID" value="KAK7966266.1"/>
    <property type="molecule type" value="Genomic_DNA"/>
</dbReference>
<evidence type="ECO:0000256" key="1">
    <source>
        <dbReference type="SAM" id="MobiDB-lite"/>
    </source>
</evidence>
<evidence type="ECO:0000313" key="4">
    <source>
        <dbReference type="Proteomes" id="UP001391051"/>
    </source>
</evidence>
<gene>
    <name evidence="3" type="ORF">PG986_000543</name>
</gene>
<name>A0ABR1QUA3_9PEZI</name>
<dbReference type="Proteomes" id="UP001391051">
    <property type="component" value="Unassembled WGS sequence"/>
</dbReference>
<feature type="chain" id="PRO_5045397883" description="Secreted protein" evidence="2">
    <location>
        <begin position="22"/>
        <end position="269"/>
    </location>
</feature>
<keyword evidence="2" id="KW-0732">Signal</keyword>
<protein>
    <recommendedName>
        <fullName evidence="5">Secreted protein</fullName>
    </recommendedName>
</protein>
<evidence type="ECO:0000256" key="2">
    <source>
        <dbReference type="SAM" id="SignalP"/>
    </source>
</evidence>
<dbReference type="GeneID" id="92069827"/>
<sequence>MPDLGTVAVCCLVAALEGGVALDLLDVEVLAVLSLPGALPAIAEGHVHIGAANKGYNLILGIDQLAAGLLPAGSDIERDLVIGPLGPDGRLGVLLAVARLGSQLRGPAQGNAERTVGALLNLHVPLGRRGHELGTALHLAHFRRLERPLAPAGVAEGGVDVGAAGDGDGAAARVEDAAAQVLALVVLEVVRRELDRGEVGPRPDGPLLLVLAQLGLRGELAGAQQPDGHGVGVGVAVGAGRVGGGGEGAGGGGEEAEEGGGEVHFDLVD</sequence>
<reference evidence="3 4" key="1">
    <citation type="submission" date="2023-01" db="EMBL/GenBank/DDBJ databases">
        <title>Analysis of 21 Apiospora genomes using comparative genomics revels a genus with tremendous synthesis potential of carbohydrate active enzymes and secondary metabolites.</title>
        <authorList>
            <person name="Sorensen T."/>
        </authorList>
    </citation>
    <scope>NUCLEOTIDE SEQUENCE [LARGE SCALE GENOMIC DNA]</scope>
    <source>
        <strain evidence="3 4">CBS 24483</strain>
    </source>
</reference>
<proteinExistence type="predicted"/>
<organism evidence="3 4">
    <name type="scientific">Apiospora aurea</name>
    <dbReference type="NCBI Taxonomy" id="335848"/>
    <lineage>
        <taxon>Eukaryota</taxon>
        <taxon>Fungi</taxon>
        <taxon>Dikarya</taxon>
        <taxon>Ascomycota</taxon>
        <taxon>Pezizomycotina</taxon>
        <taxon>Sordariomycetes</taxon>
        <taxon>Xylariomycetidae</taxon>
        <taxon>Amphisphaeriales</taxon>
        <taxon>Apiosporaceae</taxon>
        <taxon>Apiospora</taxon>
    </lineage>
</organism>
<dbReference type="RefSeq" id="XP_066705658.1">
    <property type="nucleotide sequence ID" value="XM_066836765.1"/>
</dbReference>
<accession>A0ABR1QUA3</accession>
<evidence type="ECO:0000313" key="3">
    <source>
        <dbReference type="EMBL" id="KAK7966266.1"/>
    </source>
</evidence>
<feature type="compositionally biased region" description="Gly residues" evidence="1">
    <location>
        <begin position="244"/>
        <end position="253"/>
    </location>
</feature>
<keyword evidence="4" id="KW-1185">Reference proteome</keyword>
<evidence type="ECO:0008006" key="5">
    <source>
        <dbReference type="Google" id="ProtNLM"/>
    </source>
</evidence>
<feature type="region of interest" description="Disordered" evidence="1">
    <location>
        <begin position="244"/>
        <end position="269"/>
    </location>
</feature>
<feature type="signal peptide" evidence="2">
    <location>
        <begin position="1"/>
        <end position="21"/>
    </location>
</feature>
<comment type="caution">
    <text evidence="3">The sequence shown here is derived from an EMBL/GenBank/DDBJ whole genome shotgun (WGS) entry which is preliminary data.</text>
</comment>